<dbReference type="PROSITE" id="PS51257">
    <property type="entry name" value="PROKAR_LIPOPROTEIN"/>
    <property type="match status" value="1"/>
</dbReference>
<reference evidence="1" key="1">
    <citation type="journal article" date="2014" name="Int. J. Syst. Evol. Microbiol.">
        <title>Complete genome sequence of Corynebacterium casei LMG S-19264T (=DSM 44701T), isolated from a smear-ripened cheese.</title>
        <authorList>
            <consortium name="US DOE Joint Genome Institute (JGI-PGF)"/>
            <person name="Walter F."/>
            <person name="Albersmeier A."/>
            <person name="Kalinowski J."/>
            <person name="Ruckert C."/>
        </authorList>
    </citation>
    <scope>NUCLEOTIDE SEQUENCE</scope>
    <source>
        <strain evidence="1">CGMCC 1.15448</strain>
    </source>
</reference>
<protein>
    <recommendedName>
        <fullName evidence="3">SusD/RagB family nutrient-binding outer membrane lipoprotein</fullName>
    </recommendedName>
</protein>
<accession>A0A8J2U9J0</accession>
<dbReference type="EMBL" id="BMJC01000001">
    <property type="protein sequence ID" value="GGA88365.1"/>
    <property type="molecule type" value="Genomic_DNA"/>
</dbReference>
<gene>
    <name evidence="1" type="ORF">GCM10011511_09450</name>
</gene>
<evidence type="ECO:0000313" key="2">
    <source>
        <dbReference type="Proteomes" id="UP000607559"/>
    </source>
</evidence>
<dbReference type="Gene3D" id="1.25.40.390">
    <property type="match status" value="1"/>
</dbReference>
<sequence>MNYSTIKKRFTVAGFAILAGSLLLGGCTKRFDEYNTNPFGISNEDLAADYKLLGQPLVQVQQDIYVAQPAWDTQLQQNLIGDNYSGYMASPTPFLGNQNNMTYALVDGWNGQPWADAYNDVMAPVQAVLKNAGTQYPVFSAWAKILRVEAMHRLSDIYGPIIYSHYGQVNSDGSITYDSQKDAYYAFFTDLDSALAVFTPLAQNANAPKTLTNFDQVYGGDFKEWVKFANTLKLRLAIRISLIDPTKAQAEGEAALANPIGLMTAPADNFNVNIGTFTHPLNTMNNSWGDCRFGAPLASYLTGYSDPRAPKYAVPATDPAVAGKVIGVRNGINIDAKGRYEGYSQPITFPNYSAANGAANFVQLMTAAEAWFLKAEAALRGWAGAGNAGTDYNSGVTQSFAQYGLDATAYLADATSTCAQYIDPKAITPGQNDITTGSPYLSTITIKWDNSATFAQKLERIITQKYISMFPDGQEAWSEFRRTLYPKLYPNVVNFSNGSIPTAKFIRRINFALSERNTNPNGVADAVKKLGGPDTGGTPLWWDVN</sequence>
<reference evidence="1" key="2">
    <citation type="submission" date="2020-09" db="EMBL/GenBank/DDBJ databases">
        <authorList>
            <person name="Sun Q."/>
            <person name="Zhou Y."/>
        </authorList>
    </citation>
    <scope>NUCLEOTIDE SEQUENCE</scope>
    <source>
        <strain evidence="1">CGMCC 1.15448</strain>
    </source>
</reference>
<organism evidence="1 2">
    <name type="scientific">Puia dinghuensis</name>
    <dbReference type="NCBI Taxonomy" id="1792502"/>
    <lineage>
        <taxon>Bacteria</taxon>
        <taxon>Pseudomonadati</taxon>
        <taxon>Bacteroidota</taxon>
        <taxon>Chitinophagia</taxon>
        <taxon>Chitinophagales</taxon>
        <taxon>Chitinophagaceae</taxon>
        <taxon>Puia</taxon>
    </lineage>
</organism>
<dbReference type="RefSeq" id="WP_188929050.1">
    <property type="nucleotide sequence ID" value="NZ_BMJC01000001.1"/>
</dbReference>
<comment type="caution">
    <text evidence="1">The sequence shown here is derived from an EMBL/GenBank/DDBJ whole genome shotgun (WGS) entry which is preliminary data.</text>
</comment>
<dbReference type="InterPro" id="IPR024302">
    <property type="entry name" value="SusD-like"/>
</dbReference>
<dbReference type="SUPFAM" id="SSF48452">
    <property type="entry name" value="TPR-like"/>
    <property type="match status" value="1"/>
</dbReference>
<keyword evidence="2" id="KW-1185">Reference proteome</keyword>
<name>A0A8J2U9J0_9BACT</name>
<dbReference type="Pfam" id="PF12741">
    <property type="entry name" value="SusD-like"/>
    <property type="match status" value="1"/>
</dbReference>
<dbReference type="Proteomes" id="UP000607559">
    <property type="component" value="Unassembled WGS sequence"/>
</dbReference>
<dbReference type="InterPro" id="IPR011990">
    <property type="entry name" value="TPR-like_helical_dom_sf"/>
</dbReference>
<proteinExistence type="predicted"/>
<dbReference type="AlphaFoldDB" id="A0A8J2U9J0"/>
<evidence type="ECO:0008006" key="3">
    <source>
        <dbReference type="Google" id="ProtNLM"/>
    </source>
</evidence>
<evidence type="ECO:0000313" key="1">
    <source>
        <dbReference type="EMBL" id="GGA88365.1"/>
    </source>
</evidence>